<dbReference type="Gene3D" id="1.10.287.2610">
    <property type="match status" value="1"/>
</dbReference>
<keyword evidence="1" id="KW-0175">Coiled coil</keyword>
<feature type="region of interest" description="Disordered" evidence="2">
    <location>
        <begin position="509"/>
        <end position="540"/>
    </location>
</feature>
<sequence length="540" mass="59442">MASDGELDVELSDEPGQGADAMRYFIQRHILSTLQPFADHVDDLNKAVTQLTEDLADTNANAGKGEEEQRRQSELLARTRADLDRTMTEGANTLKTLQRTIEQKDAMRTDLAETQAKLAETDGAANAALELANVNRQRLDEQRNELRLFGEGLSETNKNIAKNIQVSVDCLVGRTTELENRTEDLSKLLDDTRKFADGTSSDLAAFQRACGMQRAKDERNFGALSATVNDNGNMLRETDSRVYSQAEHMRTTITMVRALKAKLEQAQTELSDVGRESAAMTKSFRDHLANEYGPLAHSVRCMDTDSEKNPHIVRLNKLVGGFGQELEDISTLVYGLDESCKDRESRLSDVEEHLGGHVKDTLASHHNRLQALDDQVGLVGDNLGGAPQKKLMVNIEDRIKNWSISARQRCANEKIEGHAQEIGTLRETLSSTSTELAETKSELQSALKRLDDMTNKVTELGSGLDLTREYWQGLSRGFRDTHYAVAVQHSVLPPKTALNVTLPSIQKARTSGAAARSTTSRAASGLASSPVPTPMANQLL</sequence>
<evidence type="ECO:0000256" key="2">
    <source>
        <dbReference type="SAM" id="MobiDB-lite"/>
    </source>
</evidence>
<name>A0A7S1FD53_NOCSC</name>
<evidence type="ECO:0000313" key="3">
    <source>
        <dbReference type="EMBL" id="CAD8858524.1"/>
    </source>
</evidence>
<proteinExistence type="predicted"/>
<dbReference type="AlphaFoldDB" id="A0A7S1FD53"/>
<dbReference type="EMBL" id="HBFQ01046203">
    <property type="protein sequence ID" value="CAD8858524.1"/>
    <property type="molecule type" value="Transcribed_RNA"/>
</dbReference>
<feature type="coiled-coil region" evidence="1">
    <location>
        <begin position="429"/>
        <end position="456"/>
    </location>
</feature>
<evidence type="ECO:0000256" key="1">
    <source>
        <dbReference type="SAM" id="Coils"/>
    </source>
</evidence>
<reference evidence="3" key="1">
    <citation type="submission" date="2021-01" db="EMBL/GenBank/DDBJ databases">
        <authorList>
            <person name="Corre E."/>
            <person name="Pelletier E."/>
            <person name="Niang G."/>
            <person name="Scheremetjew M."/>
            <person name="Finn R."/>
            <person name="Kale V."/>
            <person name="Holt S."/>
            <person name="Cochrane G."/>
            <person name="Meng A."/>
            <person name="Brown T."/>
            <person name="Cohen L."/>
        </authorList>
    </citation>
    <scope>NUCLEOTIDE SEQUENCE</scope>
</reference>
<organism evidence="3">
    <name type="scientific">Noctiluca scintillans</name>
    <name type="common">Sea sparkle</name>
    <name type="synonym">Red tide dinoflagellate</name>
    <dbReference type="NCBI Taxonomy" id="2966"/>
    <lineage>
        <taxon>Eukaryota</taxon>
        <taxon>Sar</taxon>
        <taxon>Alveolata</taxon>
        <taxon>Dinophyceae</taxon>
        <taxon>Noctilucales</taxon>
        <taxon>Noctilucaceae</taxon>
        <taxon>Noctiluca</taxon>
    </lineage>
</organism>
<protein>
    <submittedName>
        <fullName evidence="3">Uncharacterized protein</fullName>
    </submittedName>
</protein>
<feature type="compositionally biased region" description="Low complexity" evidence="2">
    <location>
        <begin position="509"/>
        <end position="529"/>
    </location>
</feature>
<accession>A0A7S1FD53</accession>
<feature type="coiled-coil region" evidence="1">
    <location>
        <begin position="249"/>
        <end position="276"/>
    </location>
</feature>
<gene>
    <name evidence="3" type="ORF">NSCI0253_LOCUS32878</name>
</gene>